<sequence length="181" mass="19684">MKPILYGVIGRFETPDALLEAINALREQNAAIQLEAYAPYAVEGLSEALGLGASKIPLFTLIGGVIGGLGGFFMQWYAAVVSFPVNIGGRPLNSWPMFIPVTFEMAILCAALAATFGMLAINGLPRLYHPVFNAPCFDLATRDRYFLCIRTTHRQAGGFDAAYYRQRLEDLGAAASDEVWS</sequence>
<dbReference type="OrthoDB" id="9792475at2"/>
<reference evidence="2 3" key="1">
    <citation type="submission" date="2020-07" db="EMBL/GenBank/DDBJ databases">
        <title>Taxonomic revisions and descriptions of new bacterial species based on genomic comparisons in the high-G+C-content subgroup of the family Alcaligenaceae.</title>
        <authorList>
            <person name="Szabo A."/>
            <person name="Felfoldi T."/>
        </authorList>
    </citation>
    <scope>NUCLEOTIDE SEQUENCE [LARGE SCALE GENOMIC DNA]</scope>
    <source>
        <strain evidence="2 3">DSM 25264</strain>
    </source>
</reference>
<dbReference type="AlphaFoldDB" id="A0A853F767"/>
<evidence type="ECO:0000256" key="1">
    <source>
        <dbReference type="SAM" id="Phobius"/>
    </source>
</evidence>
<evidence type="ECO:0000313" key="2">
    <source>
        <dbReference type="EMBL" id="NYT35382.1"/>
    </source>
</evidence>
<protein>
    <submittedName>
        <fullName evidence="2">DUF3341 domain-containing protein</fullName>
    </submittedName>
</protein>
<gene>
    <name evidence="2" type="ORF">H0A68_00720</name>
</gene>
<evidence type="ECO:0000313" key="3">
    <source>
        <dbReference type="Proteomes" id="UP000580517"/>
    </source>
</evidence>
<dbReference type="PANTHER" id="PTHR40394:SF2">
    <property type="entry name" value="QUINOL:CYTOCHROME C OXIDOREDUCTASE MEMBRANE PROTEIN"/>
    <property type="match status" value="1"/>
</dbReference>
<proteinExistence type="predicted"/>
<dbReference type="PANTHER" id="PTHR40394">
    <property type="entry name" value="LIPOPROTEIN-RELATED"/>
    <property type="match status" value="1"/>
</dbReference>
<accession>A0A853F767</accession>
<name>A0A853F767_9BURK</name>
<organism evidence="2 3">
    <name type="scientific">Allopusillimonas soli</name>
    <dbReference type="NCBI Taxonomy" id="659016"/>
    <lineage>
        <taxon>Bacteria</taxon>
        <taxon>Pseudomonadati</taxon>
        <taxon>Pseudomonadota</taxon>
        <taxon>Betaproteobacteria</taxon>
        <taxon>Burkholderiales</taxon>
        <taxon>Alcaligenaceae</taxon>
        <taxon>Allopusillimonas</taxon>
    </lineage>
</organism>
<dbReference type="InterPro" id="IPR021776">
    <property type="entry name" value="ActD"/>
</dbReference>
<feature type="transmembrane region" description="Helical" evidence="1">
    <location>
        <begin position="58"/>
        <end position="78"/>
    </location>
</feature>
<keyword evidence="3" id="KW-1185">Reference proteome</keyword>
<dbReference type="RefSeq" id="WP_129967261.1">
    <property type="nucleotide sequence ID" value="NZ_JACCEW010000001.1"/>
</dbReference>
<keyword evidence="1" id="KW-0472">Membrane</keyword>
<dbReference type="Proteomes" id="UP000580517">
    <property type="component" value="Unassembled WGS sequence"/>
</dbReference>
<keyword evidence="1" id="KW-1133">Transmembrane helix</keyword>
<dbReference type="Pfam" id="PF11821">
    <property type="entry name" value="ActD"/>
    <property type="match status" value="1"/>
</dbReference>
<dbReference type="EMBL" id="JACCEW010000001">
    <property type="protein sequence ID" value="NYT35382.1"/>
    <property type="molecule type" value="Genomic_DNA"/>
</dbReference>
<keyword evidence="1" id="KW-0812">Transmembrane</keyword>
<feature type="transmembrane region" description="Helical" evidence="1">
    <location>
        <begin position="98"/>
        <end position="121"/>
    </location>
</feature>
<comment type="caution">
    <text evidence="2">The sequence shown here is derived from an EMBL/GenBank/DDBJ whole genome shotgun (WGS) entry which is preliminary data.</text>
</comment>